<keyword evidence="2" id="KW-0812">Transmembrane</keyword>
<keyword evidence="2" id="KW-0472">Membrane</keyword>
<protein>
    <submittedName>
        <fullName evidence="3">Uncharacterized protein</fullName>
    </submittedName>
</protein>
<keyword evidence="4" id="KW-1185">Reference proteome</keyword>
<dbReference type="Proteomes" id="UP000531594">
    <property type="component" value="Unassembled WGS sequence"/>
</dbReference>
<gene>
    <name evidence="3" type="ORF">HNR53_004558</name>
</gene>
<comment type="caution">
    <text evidence="3">The sequence shown here is derived from an EMBL/GenBank/DDBJ whole genome shotgun (WGS) entry which is preliminary data.</text>
</comment>
<dbReference type="EMBL" id="JACHGK010000031">
    <property type="protein sequence ID" value="MBB6447847.1"/>
    <property type="molecule type" value="Genomic_DNA"/>
</dbReference>
<organism evidence="3 4">
    <name type="scientific">Bacillus benzoevorans</name>
    <dbReference type="NCBI Taxonomy" id="1456"/>
    <lineage>
        <taxon>Bacteria</taxon>
        <taxon>Bacillati</taxon>
        <taxon>Bacillota</taxon>
        <taxon>Bacilli</taxon>
        <taxon>Bacillales</taxon>
        <taxon>Bacillaceae</taxon>
        <taxon>Bacillus</taxon>
    </lineage>
</organism>
<evidence type="ECO:0000313" key="3">
    <source>
        <dbReference type="EMBL" id="MBB6447847.1"/>
    </source>
</evidence>
<sequence>MKNPSKQNSEEKDVHQTIESHHSANPLAPDRTSFNDVIKHGDIINGFQSPKKIEQLPKWYQKPFKLLTIITIVGLISIILYQFIQTIISMITQK</sequence>
<name>A0A7X0HVV9_9BACI</name>
<accession>A0A7X0HVV9</accession>
<dbReference type="AlphaFoldDB" id="A0A7X0HVV9"/>
<evidence type="ECO:0000256" key="2">
    <source>
        <dbReference type="SAM" id="Phobius"/>
    </source>
</evidence>
<evidence type="ECO:0000313" key="4">
    <source>
        <dbReference type="Proteomes" id="UP000531594"/>
    </source>
</evidence>
<feature type="transmembrane region" description="Helical" evidence="2">
    <location>
        <begin position="66"/>
        <end position="84"/>
    </location>
</feature>
<dbReference type="RefSeq" id="WP_184530187.1">
    <property type="nucleotide sequence ID" value="NZ_JACHGK010000031.1"/>
</dbReference>
<feature type="region of interest" description="Disordered" evidence="1">
    <location>
        <begin position="1"/>
        <end position="31"/>
    </location>
</feature>
<feature type="compositionally biased region" description="Basic and acidic residues" evidence="1">
    <location>
        <begin position="8"/>
        <end position="22"/>
    </location>
</feature>
<keyword evidence="2" id="KW-1133">Transmembrane helix</keyword>
<reference evidence="3 4" key="1">
    <citation type="submission" date="2020-08" db="EMBL/GenBank/DDBJ databases">
        <title>Genomic Encyclopedia of Type Strains, Phase IV (KMG-IV): sequencing the most valuable type-strain genomes for metagenomic binning, comparative biology and taxonomic classification.</title>
        <authorList>
            <person name="Goeker M."/>
        </authorList>
    </citation>
    <scope>NUCLEOTIDE SEQUENCE [LARGE SCALE GENOMIC DNA]</scope>
    <source>
        <strain evidence="3 4">DSM 5391</strain>
    </source>
</reference>
<proteinExistence type="predicted"/>
<evidence type="ECO:0000256" key="1">
    <source>
        <dbReference type="SAM" id="MobiDB-lite"/>
    </source>
</evidence>